<organism evidence="8">
    <name type="scientific">Dictyoglomus thermophilum</name>
    <dbReference type="NCBI Taxonomy" id="14"/>
    <lineage>
        <taxon>Bacteria</taxon>
        <taxon>Pseudomonadati</taxon>
        <taxon>Dictyoglomota</taxon>
        <taxon>Dictyoglomia</taxon>
        <taxon>Dictyoglomales</taxon>
        <taxon>Dictyoglomaceae</taxon>
        <taxon>Dictyoglomus</taxon>
    </lineage>
</organism>
<reference evidence="8" key="1">
    <citation type="journal article" date="2020" name="mSystems">
        <title>Genome- and Community-Level Interaction Insights into Carbon Utilization and Element Cycling Functions of Hydrothermarchaeota in Hydrothermal Sediment.</title>
        <authorList>
            <person name="Zhou Z."/>
            <person name="Liu Y."/>
            <person name="Xu W."/>
            <person name="Pan J."/>
            <person name="Luo Z.H."/>
            <person name="Li M."/>
        </authorList>
    </citation>
    <scope>NUCLEOTIDE SEQUENCE [LARGE SCALE GENOMIC DNA]</scope>
    <source>
        <strain evidence="8">SpSt-70</strain>
    </source>
</reference>
<evidence type="ECO:0000259" key="7">
    <source>
        <dbReference type="PROSITE" id="PS51918"/>
    </source>
</evidence>
<dbReference type="InterPro" id="IPR058240">
    <property type="entry name" value="rSAM_sf"/>
</dbReference>
<dbReference type="SFLD" id="SFLDS00029">
    <property type="entry name" value="Radical_SAM"/>
    <property type="match status" value="1"/>
</dbReference>
<dbReference type="GO" id="GO:0046872">
    <property type="term" value="F:metal ion binding"/>
    <property type="evidence" value="ECO:0007669"/>
    <property type="project" value="UniProtKB-KW"/>
</dbReference>
<dbReference type="SFLD" id="SFLDG01111">
    <property type="entry name" value="Uncharacterised_Radical_SAM_Su"/>
    <property type="match status" value="1"/>
</dbReference>
<dbReference type="EMBL" id="DTDV01000015">
    <property type="protein sequence ID" value="HGK23826.1"/>
    <property type="molecule type" value="Genomic_DNA"/>
</dbReference>
<dbReference type="Pfam" id="PF04055">
    <property type="entry name" value="Radical_SAM"/>
    <property type="match status" value="1"/>
</dbReference>
<dbReference type="PANTHER" id="PTHR42836:SF1">
    <property type="entry name" value="7-CARBOXY-7-DEAZAGUANINE SYNTHASE"/>
    <property type="match status" value="1"/>
</dbReference>
<dbReference type="InterPro" id="IPR023821">
    <property type="entry name" value="rSAM_TatD-assoc"/>
</dbReference>
<dbReference type="PROSITE" id="PS51918">
    <property type="entry name" value="RADICAL_SAM"/>
    <property type="match status" value="1"/>
</dbReference>
<keyword evidence="5" id="KW-0408">Iron</keyword>
<keyword evidence="4" id="KW-0479">Metal-binding</keyword>
<feature type="domain" description="Radical SAM core" evidence="7">
    <location>
        <begin position="6"/>
        <end position="200"/>
    </location>
</feature>
<comment type="cofactor">
    <cofactor evidence="1">
        <name>[4Fe-4S] cluster</name>
        <dbReference type="ChEBI" id="CHEBI:49883"/>
    </cofactor>
</comment>
<evidence type="ECO:0000256" key="3">
    <source>
        <dbReference type="ARBA" id="ARBA00022691"/>
    </source>
</evidence>
<dbReference type="Gene3D" id="3.20.20.70">
    <property type="entry name" value="Aldolase class I"/>
    <property type="match status" value="1"/>
</dbReference>
<keyword evidence="2" id="KW-0004">4Fe-4S</keyword>
<protein>
    <submittedName>
        <fullName evidence="8">Radical SAM protein</fullName>
    </submittedName>
</protein>
<evidence type="ECO:0000256" key="5">
    <source>
        <dbReference type="ARBA" id="ARBA00023004"/>
    </source>
</evidence>
<evidence type="ECO:0000256" key="6">
    <source>
        <dbReference type="ARBA" id="ARBA00023014"/>
    </source>
</evidence>
<dbReference type="GO" id="GO:0051539">
    <property type="term" value="F:4 iron, 4 sulfur cluster binding"/>
    <property type="evidence" value="ECO:0007669"/>
    <property type="project" value="UniProtKB-KW"/>
</dbReference>
<evidence type="ECO:0000256" key="2">
    <source>
        <dbReference type="ARBA" id="ARBA00022485"/>
    </source>
</evidence>
<keyword evidence="6" id="KW-0411">Iron-sulfur</keyword>
<dbReference type="AlphaFoldDB" id="A0A7C3KRH5"/>
<dbReference type="InterPro" id="IPR007197">
    <property type="entry name" value="rSAM"/>
</dbReference>
<dbReference type="CDD" id="cd01335">
    <property type="entry name" value="Radical_SAM"/>
    <property type="match status" value="1"/>
</dbReference>
<evidence type="ECO:0000256" key="4">
    <source>
        <dbReference type="ARBA" id="ARBA00022723"/>
    </source>
</evidence>
<comment type="caution">
    <text evidence="8">The sequence shown here is derived from an EMBL/GenBank/DDBJ whole genome shotgun (WGS) entry which is preliminary data.</text>
</comment>
<evidence type="ECO:0000313" key="8">
    <source>
        <dbReference type="EMBL" id="HGK23826.1"/>
    </source>
</evidence>
<name>A0A7C3KRH5_DICTH</name>
<dbReference type="OMA" id="CIFCIRN"/>
<evidence type="ECO:0000256" key="1">
    <source>
        <dbReference type="ARBA" id="ARBA00001966"/>
    </source>
</evidence>
<proteinExistence type="predicted"/>
<keyword evidence="3" id="KW-0949">S-adenosyl-L-methionine</keyword>
<gene>
    <name evidence="8" type="ORF">ENU78_05175</name>
</gene>
<dbReference type="InterPro" id="IPR013785">
    <property type="entry name" value="Aldolase_TIM"/>
</dbReference>
<accession>A0A7C3KRH5</accession>
<dbReference type="GO" id="GO:0003824">
    <property type="term" value="F:catalytic activity"/>
    <property type="evidence" value="ECO:0007669"/>
    <property type="project" value="InterPro"/>
</dbReference>
<sequence length="200" mass="23013">MSETVYQLGNSLYLNITNRCTNRCVFCIRNFTDRVGDKKLVLHKEPSSLEIIESLKKIDLRLYKEVVFCGFGEPLIRVEVVKKISSFIKHSYPSTPIRIDTNGHGNIFNQRNIVPEISPYIDAISISLNAESKEKYNRLSRPIFSDAYEAVIEFIKVSKMHIKDVTVSVVNLPIVDIKKCEKIAEDLKVNFKLRDFVRSL</sequence>
<dbReference type="NCBIfam" id="TIGR04038">
    <property type="entry name" value="tatD_link_rSAM"/>
    <property type="match status" value="1"/>
</dbReference>
<dbReference type="SUPFAM" id="SSF102114">
    <property type="entry name" value="Radical SAM enzymes"/>
    <property type="match status" value="1"/>
</dbReference>
<dbReference type="PANTHER" id="PTHR42836">
    <property type="entry name" value="7-CARBOXY-7-DEAZAGUANINE SYNTHASE"/>
    <property type="match status" value="1"/>
</dbReference>